<protein>
    <submittedName>
        <fullName evidence="2">Uncharacterized protein</fullName>
    </submittedName>
</protein>
<feature type="region of interest" description="Disordered" evidence="1">
    <location>
        <begin position="1"/>
        <end position="20"/>
    </location>
</feature>
<feature type="compositionally biased region" description="Polar residues" evidence="1">
    <location>
        <begin position="1"/>
        <end position="13"/>
    </location>
</feature>
<proteinExistence type="predicted"/>
<sequence length="41" mass="4564">MTLSDRSVPSPFSHTPDGVDLDASYSQALLWRELSVVRRSS</sequence>
<evidence type="ECO:0000313" key="2">
    <source>
        <dbReference type="EMBL" id="JAH02369.1"/>
    </source>
</evidence>
<evidence type="ECO:0000256" key="1">
    <source>
        <dbReference type="SAM" id="MobiDB-lite"/>
    </source>
</evidence>
<reference evidence="2" key="2">
    <citation type="journal article" date="2015" name="Fish Shellfish Immunol.">
        <title>Early steps in the European eel (Anguilla anguilla)-Vibrio vulnificus interaction in the gills: Role of the RtxA13 toxin.</title>
        <authorList>
            <person name="Callol A."/>
            <person name="Pajuelo D."/>
            <person name="Ebbesson L."/>
            <person name="Teles M."/>
            <person name="MacKenzie S."/>
            <person name="Amaro C."/>
        </authorList>
    </citation>
    <scope>NUCLEOTIDE SEQUENCE</scope>
</reference>
<reference evidence="2" key="1">
    <citation type="submission" date="2014-11" db="EMBL/GenBank/DDBJ databases">
        <authorList>
            <person name="Amaro Gonzalez C."/>
        </authorList>
    </citation>
    <scope>NUCLEOTIDE SEQUENCE</scope>
</reference>
<organism evidence="2">
    <name type="scientific">Anguilla anguilla</name>
    <name type="common">European freshwater eel</name>
    <name type="synonym">Muraena anguilla</name>
    <dbReference type="NCBI Taxonomy" id="7936"/>
    <lineage>
        <taxon>Eukaryota</taxon>
        <taxon>Metazoa</taxon>
        <taxon>Chordata</taxon>
        <taxon>Craniata</taxon>
        <taxon>Vertebrata</taxon>
        <taxon>Euteleostomi</taxon>
        <taxon>Actinopterygii</taxon>
        <taxon>Neopterygii</taxon>
        <taxon>Teleostei</taxon>
        <taxon>Anguilliformes</taxon>
        <taxon>Anguillidae</taxon>
        <taxon>Anguilla</taxon>
    </lineage>
</organism>
<dbReference type="AlphaFoldDB" id="A0A0E9PCY5"/>
<dbReference type="EMBL" id="GBXM01106208">
    <property type="protein sequence ID" value="JAH02369.1"/>
    <property type="molecule type" value="Transcribed_RNA"/>
</dbReference>
<name>A0A0E9PCY5_ANGAN</name>
<accession>A0A0E9PCY5</accession>